<gene>
    <name evidence="2" type="ORF">EV356DRAFT_210758</name>
</gene>
<keyword evidence="1" id="KW-0812">Transmembrane</keyword>
<feature type="transmembrane region" description="Helical" evidence="1">
    <location>
        <begin position="104"/>
        <end position="126"/>
    </location>
</feature>
<evidence type="ECO:0000256" key="1">
    <source>
        <dbReference type="SAM" id="Phobius"/>
    </source>
</evidence>
<keyword evidence="3" id="KW-1185">Reference proteome</keyword>
<evidence type="ECO:0000313" key="3">
    <source>
        <dbReference type="Proteomes" id="UP000800092"/>
    </source>
</evidence>
<reference evidence="2" key="1">
    <citation type="journal article" date="2020" name="Stud. Mycol.">
        <title>101 Dothideomycetes genomes: a test case for predicting lifestyles and emergence of pathogens.</title>
        <authorList>
            <person name="Haridas S."/>
            <person name="Albert R."/>
            <person name="Binder M."/>
            <person name="Bloem J."/>
            <person name="Labutti K."/>
            <person name="Salamov A."/>
            <person name="Andreopoulos B."/>
            <person name="Baker S."/>
            <person name="Barry K."/>
            <person name="Bills G."/>
            <person name="Bluhm B."/>
            <person name="Cannon C."/>
            <person name="Castanera R."/>
            <person name="Culley D."/>
            <person name="Daum C."/>
            <person name="Ezra D."/>
            <person name="Gonzalez J."/>
            <person name="Henrissat B."/>
            <person name="Kuo A."/>
            <person name="Liang C."/>
            <person name="Lipzen A."/>
            <person name="Lutzoni F."/>
            <person name="Magnuson J."/>
            <person name="Mondo S."/>
            <person name="Nolan M."/>
            <person name="Ohm R."/>
            <person name="Pangilinan J."/>
            <person name="Park H.-J."/>
            <person name="Ramirez L."/>
            <person name="Alfaro M."/>
            <person name="Sun H."/>
            <person name="Tritt A."/>
            <person name="Yoshinaga Y."/>
            <person name="Zwiers L.-H."/>
            <person name="Turgeon B."/>
            <person name="Goodwin S."/>
            <person name="Spatafora J."/>
            <person name="Crous P."/>
            <person name="Grigoriev I."/>
        </authorList>
    </citation>
    <scope>NUCLEOTIDE SEQUENCE</scope>
    <source>
        <strain evidence="2">Tuck. ex Michener</strain>
    </source>
</reference>
<keyword evidence="1" id="KW-0472">Membrane</keyword>
<organism evidence="2 3">
    <name type="scientific">Viridothelium virens</name>
    <name type="common">Speckled blister lichen</name>
    <name type="synonym">Trypethelium virens</name>
    <dbReference type="NCBI Taxonomy" id="1048519"/>
    <lineage>
        <taxon>Eukaryota</taxon>
        <taxon>Fungi</taxon>
        <taxon>Dikarya</taxon>
        <taxon>Ascomycota</taxon>
        <taxon>Pezizomycotina</taxon>
        <taxon>Dothideomycetes</taxon>
        <taxon>Dothideomycetes incertae sedis</taxon>
        <taxon>Trypetheliales</taxon>
        <taxon>Trypetheliaceae</taxon>
        <taxon>Viridothelium</taxon>
    </lineage>
</organism>
<feature type="transmembrane region" description="Helical" evidence="1">
    <location>
        <begin position="169"/>
        <end position="190"/>
    </location>
</feature>
<dbReference type="Proteomes" id="UP000800092">
    <property type="component" value="Unassembled WGS sequence"/>
</dbReference>
<dbReference type="OrthoDB" id="3934142at2759"/>
<dbReference type="AlphaFoldDB" id="A0A6A6H682"/>
<sequence>MEDPEYAAHRGLTIVHLLRERSEEQWVMLSKAWGEASPSILEVGEDSLSEYHKEEIKEFRALHCPDTTQHLWRLRLKKPSESRKGVIRYDTDGTLHWHPYRRHFWQGILFGSMAVLILFYAVAIIVTNSTFSPVFIEYYFWIAIVWSLISSGLLSWVVYVLGATKRDTMLSFLAGLSLWLVVIQIGQTHFSNQLSQSPSRSSSD</sequence>
<keyword evidence="1" id="KW-1133">Transmembrane helix</keyword>
<feature type="transmembrane region" description="Helical" evidence="1">
    <location>
        <begin position="138"/>
        <end position="162"/>
    </location>
</feature>
<protein>
    <submittedName>
        <fullName evidence="2">Uncharacterized protein</fullName>
    </submittedName>
</protein>
<accession>A0A6A6H682</accession>
<proteinExistence type="predicted"/>
<dbReference type="EMBL" id="ML991808">
    <property type="protein sequence ID" value="KAF2233220.1"/>
    <property type="molecule type" value="Genomic_DNA"/>
</dbReference>
<name>A0A6A6H682_VIRVR</name>
<evidence type="ECO:0000313" key="2">
    <source>
        <dbReference type="EMBL" id="KAF2233220.1"/>
    </source>
</evidence>